<dbReference type="GO" id="GO:0001682">
    <property type="term" value="P:tRNA 5'-leader removal"/>
    <property type="evidence" value="ECO:0007669"/>
    <property type="project" value="UniProtKB-ARBA"/>
</dbReference>
<keyword evidence="13" id="KW-0809">Transit peptide</keyword>
<evidence type="ECO:0000313" key="19">
    <source>
        <dbReference type="EMBL" id="KAL3685698.1"/>
    </source>
</evidence>
<dbReference type="Pfam" id="PF16953">
    <property type="entry name" value="PRORP"/>
    <property type="match status" value="1"/>
</dbReference>
<dbReference type="InterPro" id="IPR011990">
    <property type="entry name" value="TPR-like_helical_dom_sf"/>
</dbReference>
<gene>
    <name evidence="19" type="ORF">R1sor_003720</name>
</gene>
<evidence type="ECO:0000259" key="17">
    <source>
        <dbReference type="Pfam" id="PF16953"/>
    </source>
</evidence>
<organism evidence="19 20">
    <name type="scientific">Riccia sorocarpa</name>
    <dbReference type="NCBI Taxonomy" id="122646"/>
    <lineage>
        <taxon>Eukaryota</taxon>
        <taxon>Viridiplantae</taxon>
        <taxon>Streptophyta</taxon>
        <taxon>Embryophyta</taxon>
        <taxon>Marchantiophyta</taxon>
        <taxon>Marchantiopsida</taxon>
        <taxon>Marchantiidae</taxon>
        <taxon>Marchantiales</taxon>
        <taxon>Ricciaceae</taxon>
        <taxon>Riccia</taxon>
    </lineage>
</organism>
<comment type="catalytic activity">
    <reaction evidence="1">
        <text>Endonucleolytic cleavage of RNA, removing 5'-extranucleotides from tRNA precursor.</text>
        <dbReference type="EC" id="3.1.26.5"/>
    </reaction>
</comment>
<evidence type="ECO:0000256" key="16">
    <source>
        <dbReference type="SAM" id="MobiDB-lite"/>
    </source>
</evidence>
<keyword evidence="20" id="KW-1185">Reference proteome</keyword>
<evidence type="ECO:0000256" key="14">
    <source>
        <dbReference type="ARBA" id="ARBA00023128"/>
    </source>
</evidence>
<evidence type="ECO:0000256" key="2">
    <source>
        <dbReference type="ARBA" id="ARBA00001946"/>
    </source>
</evidence>
<feature type="region of interest" description="Disordered" evidence="16">
    <location>
        <begin position="157"/>
        <end position="177"/>
    </location>
</feature>
<evidence type="ECO:0000313" key="20">
    <source>
        <dbReference type="Proteomes" id="UP001633002"/>
    </source>
</evidence>
<evidence type="ECO:0000256" key="1">
    <source>
        <dbReference type="ARBA" id="ARBA00000928"/>
    </source>
</evidence>
<evidence type="ECO:0000256" key="12">
    <source>
        <dbReference type="ARBA" id="ARBA00022842"/>
    </source>
</evidence>
<evidence type="ECO:0000256" key="5">
    <source>
        <dbReference type="ARBA" id="ARBA00012179"/>
    </source>
</evidence>
<evidence type="ECO:0000256" key="8">
    <source>
        <dbReference type="ARBA" id="ARBA00022723"/>
    </source>
</evidence>
<keyword evidence="10" id="KW-0378">Hydrolase</keyword>
<dbReference type="AlphaFoldDB" id="A0ABD3H2E9"/>
<comment type="cofactor">
    <cofactor evidence="2">
        <name>Mg(2+)</name>
        <dbReference type="ChEBI" id="CHEBI:18420"/>
    </cofactor>
</comment>
<dbReference type="GO" id="GO:0046872">
    <property type="term" value="F:metal ion binding"/>
    <property type="evidence" value="ECO:0007669"/>
    <property type="project" value="UniProtKB-KW"/>
</dbReference>
<feature type="region of interest" description="Disordered" evidence="16">
    <location>
        <begin position="321"/>
        <end position="373"/>
    </location>
</feature>
<reference evidence="19 20" key="1">
    <citation type="submission" date="2024-09" db="EMBL/GenBank/DDBJ databases">
        <title>Chromosome-scale assembly of Riccia sorocarpa.</title>
        <authorList>
            <person name="Paukszto L."/>
        </authorList>
    </citation>
    <scope>NUCLEOTIDE SEQUENCE [LARGE SCALE GENOMIC DNA]</scope>
    <source>
        <strain evidence="19">LP-2024</strain>
        <tissue evidence="19">Aerial parts of the thallus</tissue>
    </source>
</reference>
<keyword evidence="6" id="KW-0819">tRNA processing</keyword>
<comment type="caution">
    <text evidence="19">The sequence shown here is derived from an EMBL/GenBank/DDBJ whole genome shotgun (WGS) entry which is preliminary data.</text>
</comment>
<keyword evidence="7" id="KW-0540">Nuclease</keyword>
<evidence type="ECO:0000256" key="6">
    <source>
        <dbReference type="ARBA" id="ARBA00022694"/>
    </source>
</evidence>
<feature type="region of interest" description="Disordered" evidence="16">
    <location>
        <begin position="113"/>
        <end position="144"/>
    </location>
</feature>
<sequence length="894" mass="98357">MITESTSSFQLYFRSYGMKARNFISSPGFRVYFGRRGLDFTSISLQGQGIGFAHHSCSKISVVTAAGSWSKKARDVSLRDSGQNVECESEGSPSRRVQFERYGLCEEKLSRNSRSGVGAGGDVGEASRWRFKPKNSRSECEFPKSNQAEWELLGSQDDSVGHRTNDGEHSGGKVVSVESGVPFKRVVRTARTASYRTNPVSKPDSSSEKEKSTVKGSAASVQVARKTMGSQQKAGRSNGEEEKRPKQEKRKKKKVYAPEAILRRDLNLCSKNGDVLKALELYDQSLADETLKWNQYNFNILLYLCSSASVGTLGACKGDGDTAESGRADFSATEQAGNGENSPGNDRLGLDADKSKGDASVTEDDESAPASTSITLSPEVMEQVTNRGFEIYEHMKRLKVPPNEATLTAVARLAVARGDGDLAFEMVKEMAALNISPKLRSYGPALFMYCKNRAVDKAFEVDAHMQSAGVQLEEPELAALLQLCVDTELADKVYGILHRLRVRLRALSPTTVAAIEQWFSKTAATEAGSGRKPPDSLLVRQASVASGGGWHGLGWLGEGDWKQSWTSIDSKGVCISCKEKLVTIDLEPQETQNFAESLAKLACEREARPNDFKRFQEWLDRHGPFDAIVDGANIGLYNQNFAQGGFNFHQLNAVATALQDQGLAKRPPLIFLHQARTKFGAATTPQAQQFLNKWRSNNTLYTTPNGSNDDWYWMYAAVKNKCLLVTNDEMRDHLFQLLGTDFFPKWKERHQVRFTCTNRGPQFLLPPPYSIVIQESENGSWHIPKLGKDDGATPCEWLCVTRRSISAASGSSSVANVDTPERRVEFFSPAGELSSEEVVEGQKSPSSKSDSPETDAEESSVRTKRARLNSTSATLVRIKAAGNRSDSEPSAYQT</sequence>
<evidence type="ECO:0000256" key="15">
    <source>
        <dbReference type="ARBA" id="ARBA00023211"/>
    </source>
</evidence>
<accession>A0ABD3H2E9</accession>
<feature type="domain" description="PROP1-like PPR" evidence="18">
    <location>
        <begin position="379"/>
        <end position="525"/>
    </location>
</feature>
<evidence type="ECO:0000259" key="18">
    <source>
        <dbReference type="Pfam" id="PF17177"/>
    </source>
</evidence>
<feature type="compositionally biased region" description="Basic and acidic residues" evidence="16">
    <location>
        <begin position="348"/>
        <end position="357"/>
    </location>
</feature>
<feature type="compositionally biased region" description="Basic and acidic residues" evidence="16">
    <location>
        <begin position="159"/>
        <end position="171"/>
    </location>
</feature>
<feature type="compositionally biased region" description="Basic residues" evidence="16">
    <location>
        <begin position="246"/>
        <end position="255"/>
    </location>
</feature>
<keyword evidence="9" id="KW-0677">Repeat</keyword>
<dbReference type="PANTHER" id="PTHR13547">
    <property type="match status" value="1"/>
</dbReference>
<keyword evidence="12" id="KW-0460">Magnesium</keyword>
<evidence type="ECO:0000256" key="11">
    <source>
        <dbReference type="ARBA" id="ARBA00022833"/>
    </source>
</evidence>
<dbReference type="Proteomes" id="UP001633002">
    <property type="component" value="Unassembled WGS sequence"/>
</dbReference>
<dbReference type="Gene3D" id="3.40.50.11980">
    <property type="match status" value="1"/>
</dbReference>
<protein>
    <recommendedName>
        <fullName evidence="5">ribonuclease P</fullName>
        <ecNumber evidence="5">3.1.26.5</ecNumber>
    </recommendedName>
</protein>
<keyword evidence="15" id="KW-0464">Manganese</keyword>
<dbReference type="InterPro" id="IPR033443">
    <property type="entry name" value="PROP1-like_PPR_dom"/>
</dbReference>
<feature type="region of interest" description="Disordered" evidence="16">
    <location>
        <begin position="828"/>
        <end position="894"/>
    </location>
</feature>
<evidence type="ECO:0000256" key="7">
    <source>
        <dbReference type="ARBA" id="ARBA00022722"/>
    </source>
</evidence>
<feature type="compositionally biased region" description="Polar residues" evidence="16">
    <location>
        <begin position="194"/>
        <end position="204"/>
    </location>
</feature>
<dbReference type="Pfam" id="PF17177">
    <property type="entry name" value="PPR_long"/>
    <property type="match status" value="2"/>
</dbReference>
<keyword evidence="11" id="KW-0862">Zinc</keyword>
<evidence type="ECO:0000256" key="10">
    <source>
        <dbReference type="ARBA" id="ARBA00022801"/>
    </source>
</evidence>
<comment type="similarity">
    <text evidence="4">Belongs to the PPR family. P subfamily.</text>
</comment>
<name>A0ABD3H2E9_9MARC</name>
<feature type="domain" description="PROP1-like PPR" evidence="18">
    <location>
        <begin position="249"/>
        <end position="313"/>
    </location>
</feature>
<evidence type="ECO:0000256" key="3">
    <source>
        <dbReference type="ARBA" id="ARBA00004173"/>
    </source>
</evidence>
<keyword evidence="14" id="KW-0496">Mitochondrion</keyword>
<evidence type="ECO:0000256" key="13">
    <source>
        <dbReference type="ARBA" id="ARBA00022946"/>
    </source>
</evidence>
<dbReference type="EMBL" id="JBJQOH010000006">
    <property type="protein sequence ID" value="KAL3685698.1"/>
    <property type="molecule type" value="Genomic_DNA"/>
</dbReference>
<dbReference type="GO" id="GO:0004526">
    <property type="term" value="F:ribonuclease P activity"/>
    <property type="evidence" value="ECO:0007669"/>
    <property type="project" value="UniProtKB-EC"/>
</dbReference>
<feature type="region of interest" description="Disordered" evidence="16">
    <location>
        <begin position="194"/>
        <end position="256"/>
    </location>
</feature>
<keyword evidence="8" id="KW-0479">Metal-binding</keyword>
<dbReference type="Gene3D" id="1.25.40.10">
    <property type="entry name" value="Tetratricopeptide repeat domain"/>
    <property type="match status" value="1"/>
</dbReference>
<proteinExistence type="inferred from homology"/>
<evidence type="ECO:0000256" key="4">
    <source>
        <dbReference type="ARBA" id="ARBA00007626"/>
    </source>
</evidence>
<dbReference type="GO" id="GO:0005739">
    <property type="term" value="C:mitochondrion"/>
    <property type="evidence" value="ECO:0007669"/>
    <property type="project" value="UniProtKB-SubCell"/>
</dbReference>
<dbReference type="EC" id="3.1.26.5" evidence="5"/>
<feature type="compositionally biased region" description="Polar residues" evidence="16">
    <location>
        <begin position="332"/>
        <end position="344"/>
    </location>
</feature>
<evidence type="ECO:0000256" key="9">
    <source>
        <dbReference type="ARBA" id="ARBA00022737"/>
    </source>
</evidence>
<dbReference type="InterPro" id="IPR031595">
    <property type="entry name" value="PRORP_C"/>
</dbReference>
<dbReference type="FunFam" id="3.40.50.11980:FF:000002">
    <property type="entry name" value="Proteinaceous RNase P 2"/>
    <property type="match status" value="1"/>
</dbReference>
<comment type="subcellular location">
    <subcellularLocation>
        <location evidence="3">Mitochondrion</location>
    </subcellularLocation>
</comment>
<dbReference type="PANTHER" id="PTHR13547:SF1">
    <property type="entry name" value="MITOCHONDRIAL RIBONUCLEASE P CATALYTIC SUBUNIT"/>
    <property type="match status" value="1"/>
</dbReference>
<feature type="domain" description="PRORP" evidence="17">
    <location>
        <begin position="568"/>
        <end position="799"/>
    </location>
</feature>